<dbReference type="NCBIfam" id="TIGR02734">
    <property type="entry name" value="crtI_fam"/>
    <property type="match status" value="1"/>
</dbReference>
<feature type="region of interest" description="Disordered" evidence="10">
    <location>
        <begin position="1"/>
        <end position="45"/>
    </location>
</feature>
<comment type="pathway">
    <text evidence="2 9">Carotenoid biosynthesis.</text>
</comment>
<keyword evidence="13" id="KW-1185">Reference proteome</keyword>
<evidence type="ECO:0000256" key="9">
    <source>
        <dbReference type="RuleBase" id="RU362075"/>
    </source>
</evidence>
<dbReference type="PANTHER" id="PTHR43734:SF3">
    <property type="entry name" value="B-CAROTENE KETOLASE"/>
    <property type="match status" value="1"/>
</dbReference>
<dbReference type="InterPro" id="IPR002937">
    <property type="entry name" value="Amino_oxidase"/>
</dbReference>
<dbReference type="InterPro" id="IPR036188">
    <property type="entry name" value="FAD/NAD-bd_sf"/>
</dbReference>
<protein>
    <recommendedName>
        <fullName evidence="8">Phytoene dehydrogenase</fullName>
    </recommendedName>
</protein>
<comment type="caution">
    <text evidence="12">The sequence shown here is derived from an EMBL/GenBank/DDBJ whole genome shotgun (WGS) entry which is preliminary data.</text>
</comment>
<keyword evidence="6" id="KW-0274">FAD</keyword>
<keyword evidence="7 9" id="KW-0560">Oxidoreductase</keyword>
<evidence type="ECO:0000256" key="6">
    <source>
        <dbReference type="ARBA" id="ARBA00022827"/>
    </source>
</evidence>
<evidence type="ECO:0000256" key="8">
    <source>
        <dbReference type="ARBA" id="ARBA00031986"/>
    </source>
</evidence>
<reference evidence="12 13" key="1">
    <citation type="submission" date="2020-09" db="EMBL/GenBank/DDBJ databases">
        <title>Roseomonas.</title>
        <authorList>
            <person name="Zhu W."/>
        </authorList>
    </citation>
    <scope>NUCLEOTIDE SEQUENCE [LARGE SCALE GENOMIC DNA]</scope>
    <source>
        <strain evidence="12 13">1311</strain>
    </source>
</reference>
<evidence type="ECO:0000313" key="12">
    <source>
        <dbReference type="EMBL" id="MBO1073467.1"/>
    </source>
</evidence>
<dbReference type="Proteomes" id="UP001518990">
    <property type="component" value="Unassembled WGS sequence"/>
</dbReference>
<evidence type="ECO:0000313" key="13">
    <source>
        <dbReference type="Proteomes" id="UP001518990"/>
    </source>
</evidence>
<evidence type="ECO:0000256" key="4">
    <source>
        <dbReference type="ARBA" id="ARBA00022630"/>
    </source>
</evidence>
<keyword evidence="4" id="KW-0285">Flavoprotein</keyword>
<keyword evidence="5 9" id="KW-0125">Carotenoid biosynthesis</keyword>
<dbReference type="PROSITE" id="PS00982">
    <property type="entry name" value="PHYTOENE_DH"/>
    <property type="match status" value="1"/>
</dbReference>
<dbReference type="InterPro" id="IPR014105">
    <property type="entry name" value="Carotenoid/retinoid_OxRdtase"/>
</dbReference>
<sequence>MPWRKPCAPPSPRHDLAVRAPPPYEGNDPPPAPRPRRPAPAWEPRGVRRPRTAVIGSGFGGLALAIRLQSAGHDVTLLEKRDQPGGRAYVYRQDGFTFDGGPTVITDPGCLEELFALSGRRMSDFVEMLPVSPFYQLCWEDGFRFDYVNDQQALDAQIAAKSPGDVEGYRRFLRYSEELLQEGYIRLGARPFLDFGSMVRVAPQLIRLRADRSVYGMVSRFIRDEHLRQAFSFQSLLVGGDPFSTSSIYALIHALERRWGVWFPRGGTGALIQALVKLFESLGGTLRCGAEVVRIETQGERASGIRCGDGWHGEFDNVASNADVMHSYARLLQGRPRGEAVARKLARKRYSMSLFVIYFGLRGERRDLRHHMVLFGARYRELIREIFRGTALPEDFSLYLHAPSVTDPSLAPPGHSAYYVLSPVPHLGNAPIDWSVEGPRYRDRILDYLEQRYMPGLRRDLVTSRILTPADFRDDMNSHHGSAFSLEPVLTQSAFFRTHNRDDVIRNLYFVGAGTHPGAGVPGVVASAKATAELMLTGEP</sequence>
<dbReference type="PANTHER" id="PTHR43734">
    <property type="entry name" value="PHYTOENE DESATURASE"/>
    <property type="match status" value="1"/>
</dbReference>
<evidence type="ECO:0000256" key="3">
    <source>
        <dbReference type="ARBA" id="ARBA00006046"/>
    </source>
</evidence>
<dbReference type="Pfam" id="PF01593">
    <property type="entry name" value="Amino_oxidase"/>
    <property type="match status" value="1"/>
</dbReference>
<name>A0ABS3K7N2_9PROT</name>
<proteinExistence type="inferred from homology"/>
<feature type="compositionally biased region" description="Pro residues" evidence="10">
    <location>
        <begin position="20"/>
        <end position="33"/>
    </location>
</feature>
<gene>
    <name evidence="12" type="ORF">IAI60_02455</name>
</gene>
<evidence type="ECO:0000259" key="11">
    <source>
        <dbReference type="Pfam" id="PF01593"/>
    </source>
</evidence>
<accession>A0ABS3K7N2</accession>
<dbReference type="InterPro" id="IPR008150">
    <property type="entry name" value="Phytoene_DH_bac_CS"/>
</dbReference>
<dbReference type="EMBL" id="JACTNF010000002">
    <property type="protein sequence ID" value="MBO1073467.1"/>
    <property type="molecule type" value="Genomic_DNA"/>
</dbReference>
<comment type="cofactor">
    <cofactor evidence="1">
        <name>FAD</name>
        <dbReference type="ChEBI" id="CHEBI:57692"/>
    </cofactor>
</comment>
<dbReference type="SUPFAM" id="SSF51905">
    <property type="entry name" value="FAD/NAD(P)-binding domain"/>
    <property type="match status" value="1"/>
</dbReference>
<organism evidence="12 13">
    <name type="scientific">Roseomonas marmotae</name>
    <dbReference type="NCBI Taxonomy" id="2768161"/>
    <lineage>
        <taxon>Bacteria</taxon>
        <taxon>Pseudomonadati</taxon>
        <taxon>Pseudomonadota</taxon>
        <taxon>Alphaproteobacteria</taxon>
        <taxon>Acetobacterales</taxon>
        <taxon>Roseomonadaceae</taxon>
        <taxon>Roseomonas</taxon>
    </lineage>
</organism>
<evidence type="ECO:0000256" key="1">
    <source>
        <dbReference type="ARBA" id="ARBA00001974"/>
    </source>
</evidence>
<evidence type="ECO:0000256" key="2">
    <source>
        <dbReference type="ARBA" id="ARBA00004829"/>
    </source>
</evidence>
<comment type="similarity">
    <text evidence="3 9">Belongs to the carotenoid/retinoid oxidoreductase family.</text>
</comment>
<feature type="domain" description="Amine oxidase" evidence="11">
    <location>
        <begin position="60"/>
        <end position="536"/>
    </location>
</feature>
<evidence type="ECO:0000256" key="10">
    <source>
        <dbReference type="SAM" id="MobiDB-lite"/>
    </source>
</evidence>
<evidence type="ECO:0000256" key="7">
    <source>
        <dbReference type="ARBA" id="ARBA00023002"/>
    </source>
</evidence>
<evidence type="ECO:0000256" key="5">
    <source>
        <dbReference type="ARBA" id="ARBA00022746"/>
    </source>
</evidence>
<dbReference type="Gene3D" id="3.50.50.60">
    <property type="entry name" value="FAD/NAD(P)-binding domain"/>
    <property type="match status" value="3"/>
</dbReference>